<evidence type="ECO:0000313" key="2">
    <source>
        <dbReference type="Proteomes" id="UP000886595"/>
    </source>
</evidence>
<dbReference type="Proteomes" id="UP000886595">
    <property type="component" value="Unassembled WGS sequence"/>
</dbReference>
<dbReference type="EMBL" id="JAAMPC010000002">
    <property type="protein sequence ID" value="KAG2324206.1"/>
    <property type="molecule type" value="Genomic_DNA"/>
</dbReference>
<dbReference type="OrthoDB" id="294702at2759"/>
<name>A0A8X7W6Y3_BRACI</name>
<protein>
    <submittedName>
        <fullName evidence="1">Uncharacterized protein</fullName>
    </submittedName>
</protein>
<organism evidence="1 2">
    <name type="scientific">Brassica carinata</name>
    <name type="common">Ethiopian mustard</name>
    <name type="synonym">Abyssinian cabbage</name>
    <dbReference type="NCBI Taxonomy" id="52824"/>
    <lineage>
        <taxon>Eukaryota</taxon>
        <taxon>Viridiplantae</taxon>
        <taxon>Streptophyta</taxon>
        <taxon>Embryophyta</taxon>
        <taxon>Tracheophyta</taxon>
        <taxon>Spermatophyta</taxon>
        <taxon>Magnoliopsida</taxon>
        <taxon>eudicotyledons</taxon>
        <taxon>Gunneridae</taxon>
        <taxon>Pentapetalae</taxon>
        <taxon>rosids</taxon>
        <taxon>malvids</taxon>
        <taxon>Brassicales</taxon>
        <taxon>Brassicaceae</taxon>
        <taxon>Brassiceae</taxon>
        <taxon>Brassica</taxon>
    </lineage>
</organism>
<dbReference type="AlphaFoldDB" id="A0A8X7W6Y3"/>
<reference evidence="1 2" key="1">
    <citation type="submission" date="2020-02" db="EMBL/GenBank/DDBJ databases">
        <authorList>
            <person name="Ma Q."/>
            <person name="Huang Y."/>
            <person name="Song X."/>
            <person name="Pei D."/>
        </authorList>
    </citation>
    <scope>NUCLEOTIDE SEQUENCE [LARGE SCALE GENOMIC DNA]</scope>
    <source>
        <strain evidence="1">Sxm20200214</strain>
        <tissue evidence="1">Leaf</tissue>
    </source>
</reference>
<keyword evidence="2" id="KW-1185">Reference proteome</keyword>
<comment type="caution">
    <text evidence="1">The sequence shown here is derived from an EMBL/GenBank/DDBJ whole genome shotgun (WGS) entry which is preliminary data.</text>
</comment>
<evidence type="ECO:0000313" key="1">
    <source>
        <dbReference type="EMBL" id="KAG2324206.1"/>
    </source>
</evidence>
<proteinExistence type="predicted"/>
<dbReference type="PANTHER" id="PTHR45763">
    <property type="entry name" value="HYDROLASE, ALPHA/BETA FOLD FAMILY PROTEIN, EXPRESSED-RELATED"/>
    <property type="match status" value="1"/>
</dbReference>
<dbReference type="PANTHER" id="PTHR45763:SF19">
    <property type="entry name" value="ALPHA_BETA-HYDROLASES SUPERFAMILY PROTEIN"/>
    <property type="match status" value="1"/>
</dbReference>
<accession>A0A8X7W6Y3</accession>
<sequence>MTIGSSRKSLLNSLLLLLPSTVVIILGKVLALTYQFMLKLKLCGSPGGPPITSPRIKLREGSHLAYKEHGLPREKSRSIVIFIHG</sequence>
<gene>
    <name evidence="1" type="ORF">Bca52824_006934</name>
</gene>